<name>A0A843X7S2_COLES</name>
<gene>
    <name evidence="1" type="ORF">Taro_048278</name>
</gene>
<dbReference type="Proteomes" id="UP000652761">
    <property type="component" value="Unassembled WGS sequence"/>
</dbReference>
<protein>
    <submittedName>
        <fullName evidence="1">Uncharacterized protein</fullName>
    </submittedName>
</protein>
<dbReference type="AlphaFoldDB" id="A0A843X7S2"/>
<evidence type="ECO:0000313" key="2">
    <source>
        <dbReference type="Proteomes" id="UP000652761"/>
    </source>
</evidence>
<accession>A0A843X7S2</accession>
<dbReference type="OrthoDB" id="10609602at2759"/>
<dbReference type="EMBL" id="NMUH01006469">
    <property type="protein sequence ID" value="MQM15334.1"/>
    <property type="molecule type" value="Genomic_DNA"/>
</dbReference>
<sequence length="71" mass="8067">MIFSKEMTITPVPFRGVKFIRYSNSIAGTRKASVFPEPVLAAPTTSFPIKRRGIAPAWIYTHEILEEKSKR</sequence>
<organism evidence="1 2">
    <name type="scientific">Colocasia esculenta</name>
    <name type="common">Wild taro</name>
    <name type="synonym">Arum esculentum</name>
    <dbReference type="NCBI Taxonomy" id="4460"/>
    <lineage>
        <taxon>Eukaryota</taxon>
        <taxon>Viridiplantae</taxon>
        <taxon>Streptophyta</taxon>
        <taxon>Embryophyta</taxon>
        <taxon>Tracheophyta</taxon>
        <taxon>Spermatophyta</taxon>
        <taxon>Magnoliopsida</taxon>
        <taxon>Liliopsida</taxon>
        <taxon>Araceae</taxon>
        <taxon>Aroideae</taxon>
        <taxon>Colocasieae</taxon>
        <taxon>Colocasia</taxon>
    </lineage>
</organism>
<evidence type="ECO:0000313" key="1">
    <source>
        <dbReference type="EMBL" id="MQM15334.1"/>
    </source>
</evidence>
<comment type="caution">
    <text evidence="1">The sequence shown here is derived from an EMBL/GenBank/DDBJ whole genome shotgun (WGS) entry which is preliminary data.</text>
</comment>
<reference evidence="1" key="1">
    <citation type="submission" date="2017-07" db="EMBL/GenBank/DDBJ databases">
        <title>Taro Niue Genome Assembly and Annotation.</title>
        <authorList>
            <person name="Atibalentja N."/>
            <person name="Keating K."/>
            <person name="Fields C.J."/>
        </authorList>
    </citation>
    <scope>NUCLEOTIDE SEQUENCE</scope>
    <source>
        <strain evidence="1">Niue_2</strain>
        <tissue evidence="1">Leaf</tissue>
    </source>
</reference>
<keyword evidence="2" id="KW-1185">Reference proteome</keyword>
<proteinExistence type="predicted"/>